<reference evidence="2 3" key="1">
    <citation type="submission" date="2019-04" db="EMBL/GenBank/DDBJ databases">
        <title>Sphingobacterium olei sp. nov., isolated from oil-contaminated soil.</title>
        <authorList>
            <person name="Liu B."/>
        </authorList>
    </citation>
    <scope>NUCLEOTIDE SEQUENCE [LARGE SCALE GENOMIC DNA]</scope>
    <source>
        <strain evidence="2 3">Y3L14</strain>
    </source>
</reference>
<protein>
    <recommendedName>
        <fullName evidence="1">Exonuclease domain-containing protein</fullName>
    </recommendedName>
</protein>
<dbReference type="AlphaFoldDB" id="A0A4U0GVV3"/>
<evidence type="ECO:0000313" key="2">
    <source>
        <dbReference type="EMBL" id="TJY62724.1"/>
    </source>
</evidence>
<feature type="domain" description="Exonuclease" evidence="1">
    <location>
        <begin position="93"/>
        <end position="220"/>
    </location>
</feature>
<accession>A0A4U0GVV3</accession>
<proteinExistence type="predicted"/>
<dbReference type="InterPro" id="IPR013520">
    <property type="entry name" value="Ribonucl_H"/>
</dbReference>
<dbReference type="OrthoDB" id="9803913at2"/>
<sequence length="273" mass="31596">MVTIFVVIITIAVVIYLINDRNQGNQDLTRVSQSEALDKQIEADNIALEALKKSIERKYIDSSDTPIQFKQQGYPYKFEIEEYTALHFETANQDLDSIIKLSIAHFRGNQILDIREYYFSPINANNTNGDRFQFTHLHGIKPSDVLDKPTIMELWEEIEPQLQKKHLIVHNVDFFAPLLKRVVSLANKPLKGCTITCTSYYSKLFITWMYTLKLDLICNEHRIPYWGKPSKFKAVSTGLLFMYLSTIATNQSYNLFMTGKKISLKPIKKTIQD</sequence>
<dbReference type="Proteomes" id="UP000309872">
    <property type="component" value="Unassembled WGS sequence"/>
</dbReference>
<dbReference type="SUPFAM" id="SSF53098">
    <property type="entry name" value="Ribonuclease H-like"/>
    <property type="match status" value="1"/>
</dbReference>
<dbReference type="GO" id="GO:0003676">
    <property type="term" value="F:nucleic acid binding"/>
    <property type="evidence" value="ECO:0007669"/>
    <property type="project" value="InterPro"/>
</dbReference>
<dbReference type="Gene3D" id="3.30.420.10">
    <property type="entry name" value="Ribonuclease H-like superfamily/Ribonuclease H"/>
    <property type="match status" value="1"/>
</dbReference>
<dbReference type="GO" id="GO:0006259">
    <property type="term" value="P:DNA metabolic process"/>
    <property type="evidence" value="ECO:0007669"/>
    <property type="project" value="UniProtKB-ARBA"/>
</dbReference>
<evidence type="ECO:0000259" key="1">
    <source>
        <dbReference type="Pfam" id="PF00929"/>
    </source>
</evidence>
<dbReference type="EMBL" id="SUKA01000007">
    <property type="protein sequence ID" value="TJY62724.1"/>
    <property type="molecule type" value="Genomic_DNA"/>
</dbReference>
<dbReference type="RefSeq" id="WP_136822511.1">
    <property type="nucleotide sequence ID" value="NZ_BMJX01000007.1"/>
</dbReference>
<comment type="caution">
    <text evidence="2">The sequence shown here is derived from an EMBL/GenBank/DDBJ whole genome shotgun (WGS) entry which is preliminary data.</text>
</comment>
<gene>
    <name evidence="2" type="ORF">FAZ19_19850</name>
</gene>
<keyword evidence="3" id="KW-1185">Reference proteome</keyword>
<dbReference type="InterPro" id="IPR036397">
    <property type="entry name" value="RNaseH_sf"/>
</dbReference>
<dbReference type="InterPro" id="IPR012337">
    <property type="entry name" value="RNaseH-like_sf"/>
</dbReference>
<dbReference type="GO" id="GO:0004527">
    <property type="term" value="F:exonuclease activity"/>
    <property type="evidence" value="ECO:0007669"/>
    <property type="project" value="UniProtKB-ARBA"/>
</dbReference>
<dbReference type="Pfam" id="PF00929">
    <property type="entry name" value="RNase_T"/>
    <property type="match status" value="1"/>
</dbReference>
<organism evidence="2 3">
    <name type="scientific">Sphingobacterium alkalisoli</name>
    <dbReference type="NCBI Taxonomy" id="1874115"/>
    <lineage>
        <taxon>Bacteria</taxon>
        <taxon>Pseudomonadati</taxon>
        <taxon>Bacteroidota</taxon>
        <taxon>Sphingobacteriia</taxon>
        <taxon>Sphingobacteriales</taxon>
        <taxon>Sphingobacteriaceae</taxon>
        <taxon>Sphingobacterium</taxon>
    </lineage>
</organism>
<evidence type="ECO:0000313" key="3">
    <source>
        <dbReference type="Proteomes" id="UP000309872"/>
    </source>
</evidence>
<name>A0A4U0GVV3_9SPHI</name>